<dbReference type="InterPro" id="IPR043128">
    <property type="entry name" value="Rev_trsase/Diguanyl_cyclase"/>
</dbReference>
<dbReference type="SUPFAM" id="SSF55073">
    <property type="entry name" value="Nucleotide cyclase"/>
    <property type="match status" value="1"/>
</dbReference>
<sequence>MFQAKINQKNGYQFAEVSFDSIKRSKKVDPNKTPSKPYLEIADPDVFYRAIFENNPDTVFFLNPEGIIVMPNKGFTEILGYSEDEIAFISIEEIIYISELPFFKVSFNEALTGNVKHFDTVFIQKGGISVQIDLTLIPAKFNGQVIGVSGIAKDVTERKKSEELNKYLAYNDSLTDLPNRRFFHEKLENELIISKTLQQKFAIMYLDLDRFKYINDTLGHFVGDKLLIQISKRLKICLGERNLLARLGGDEFSVLIPDLKSADQVIDLAKTIIESLEDPFFIEGYQLFITTSIGISIYPTDGEDIHTLLKNADSALYKSKESGKSNYHIYTSSMNIQTYKTFSLESGLRNAIELNQFEFYYQPKVCSRTNQIVGVEALIRWNHPEWGLLSPDEFIPLAEEIGLIAEIGKWVKYQACSQNKAWQDAGLPAIPISINISPLRFLEKNLVKNIISVLEETKLDPEYLEIEITETSVLENEKVVLSTLDELKSIGVRISLDDFGTGYSSLSYLKLFKGRINALKIDRSFIKDLSEKDPDGSNFITKTIIELAQHLKMNVVAEGVENTEQLQILKHYNCETIQGYLFSKPVPADEFAVLLGKGKIEVSGNHAHDTKNQFEDKREYFRINLDFPLSASMTLIRIYGRKVELGKTNVLIEDIGLGGLRFLSDIRLSVHRDIILEFETEILGETIKMYGSVVWMNEIKAGIYQYGLEFLVEENERLNLAKLLNKFAILLRKNPLVPNCNFAKVDRYQFFRNK</sequence>
<dbReference type="OrthoDB" id="9759607at2"/>
<dbReference type="Gene3D" id="3.20.20.450">
    <property type="entry name" value="EAL domain"/>
    <property type="match status" value="1"/>
</dbReference>
<evidence type="ECO:0000313" key="4">
    <source>
        <dbReference type="EMBL" id="KAB2336783.1"/>
    </source>
</evidence>
<dbReference type="SMART" id="SM00052">
    <property type="entry name" value="EAL"/>
    <property type="match status" value="1"/>
</dbReference>
<dbReference type="AlphaFoldDB" id="A0A6L3VC69"/>
<dbReference type="InterPro" id="IPR000014">
    <property type="entry name" value="PAS"/>
</dbReference>
<proteinExistence type="predicted"/>
<name>A0A6L3VC69_9BACI</name>
<dbReference type="InterPro" id="IPR009875">
    <property type="entry name" value="PilZ_domain"/>
</dbReference>
<evidence type="ECO:0000259" key="1">
    <source>
        <dbReference type="PROSITE" id="PS50112"/>
    </source>
</evidence>
<dbReference type="Gene3D" id="3.30.450.20">
    <property type="entry name" value="PAS domain"/>
    <property type="match status" value="1"/>
</dbReference>
<dbReference type="Pfam" id="PF00563">
    <property type="entry name" value="EAL"/>
    <property type="match status" value="1"/>
</dbReference>
<reference evidence="4 5" key="1">
    <citation type="journal article" date="2016" name="Antonie Van Leeuwenhoek">
        <title>Bacillus depressus sp. nov., isolated from soil of a sunflower field.</title>
        <authorList>
            <person name="Wei X."/>
            <person name="Xin D."/>
            <person name="Xin Y."/>
            <person name="Zhang H."/>
            <person name="Wang T."/>
            <person name="Zhang J."/>
        </authorList>
    </citation>
    <scope>NUCLEOTIDE SEQUENCE [LARGE SCALE GENOMIC DNA]</scope>
    <source>
        <strain evidence="4 5">BZ1</strain>
    </source>
</reference>
<dbReference type="PANTHER" id="PTHR44757">
    <property type="entry name" value="DIGUANYLATE CYCLASE DGCP"/>
    <property type="match status" value="1"/>
</dbReference>
<dbReference type="CDD" id="cd01949">
    <property type="entry name" value="GGDEF"/>
    <property type="match status" value="1"/>
</dbReference>
<comment type="caution">
    <text evidence="4">The sequence shown here is derived from an EMBL/GenBank/DDBJ whole genome shotgun (WGS) entry which is preliminary data.</text>
</comment>
<dbReference type="Pfam" id="PF13426">
    <property type="entry name" value="PAS_9"/>
    <property type="match status" value="1"/>
</dbReference>
<dbReference type="PROSITE" id="PS50883">
    <property type="entry name" value="EAL"/>
    <property type="match status" value="1"/>
</dbReference>
<dbReference type="NCBIfam" id="TIGR00254">
    <property type="entry name" value="GGDEF"/>
    <property type="match status" value="1"/>
</dbReference>
<dbReference type="InterPro" id="IPR035919">
    <property type="entry name" value="EAL_sf"/>
</dbReference>
<feature type="domain" description="PAS" evidence="1">
    <location>
        <begin position="44"/>
        <end position="114"/>
    </location>
</feature>
<dbReference type="InterPro" id="IPR029787">
    <property type="entry name" value="Nucleotide_cyclase"/>
</dbReference>
<dbReference type="FunFam" id="3.30.70.270:FF:000001">
    <property type="entry name" value="Diguanylate cyclase domain protein"/>
    <property type="match status" value="1"/>
</dbReference>
<evidence type="ECO:0000259" key="3">
    <source>
        <dbReference type="PROSITE" id="PS50887"/>
    </source>
</evidence>
<dbReference type="InterPro" id="IPR000160">
    <property type="entry name" value="GGDEF_dom"/>
</dbReference>
<dbReference type="PANTHER" id="PTHR44757:SF2">
    <property type="entry name" value="BIOFILM ARCHITECTURE MAINTENANCE PROTEIN MBAA"/>
    <property type="match status" value="1"/>
</dbReference>
<dbReference type="GO" id="GO:0035438">
    <property type="term" value="F:cyclic-di-GMP binding"/>
    <property type="evidence" value="ECO:0007669"/>
    <property type="project" value="InterPro"/>
</dbReference>
<dbReference type="EMBL" id="WBOS01000003">
    <property type="protein sequence ID" value="KAB2336783.1"/>
    <property type="molecule type" value="Genomic_DNA"/>
</dbReference>
<dbReference type="SUPFAM" id="SSF141868">
    <property type="entry name" value="EAL domain-like"/>
    <property type="match status" value="1"/>
</dbReference>
<dbReference type="PROSITE" id="PS50112">
    <property type="entry name" value="PAS"/>
    <property type="match status" value="1"/>
</dbReference>
<dbReference type="NCBIfam" id="TIGR00229">
    <property type="entry name" value="sensory_box"/>
    <property type="match status" value="1"/>
</dbReference>
<dbReference type="Pfam" id="PF07238">
    <property type="entry name" value="PilZ"/>
    <property type="match status" value="1"/>
</dbReference>
<dbReference type="SMART" id="SM00091">
    <property type="entry name" value="PAS"/>
    <property type="match status" value="1"/>
</dbReference>
<dbReference type="Gene3D" id="3.30.70.270">
    <property type="match status" value="1"/>
</dbReference>
<dbReference type="SMART" id="SM00267">
    <property type="entry name" value="GGDEF"/>
    <property type="match status" value="1"/>
</dbReference>
<dbReference type="CDD" id="cd01948">
    <property type="entry name" value="EAL"/>
    <property type="match status" value="1"/>
</dbReference>
<feature type="domain" description="EAL" evidence="2">
    <location>
        <begin position="341"/>
        <end position="599"/>
    </location>
</feature>
<evidence type="ECO:0000259" key="2">
    <source>
        <dbReference type="PROSITE" id="PS50883"/>
    </source>
</evidence>
<feature type="domain" description="GGDEF" evidence="3">
    <location>
        <begin position="199"/>
        <end position="332"/>
    </location>
</feature>
<protein>
    <submittedName>
        <fullName evidence="4">EAL domain-containing protein</fullName>
    </submittedName>
</protein>
<keyword evidence="5" id="KW-1185">Reference proteome</keyword>
<gene>
    <name evidence="4" type="ORF">F7731_10550</name>
</gene>
<dbReference type="InterPro" id="IPR052155">
    <property type="entry name" value="Biofilm_reg_signaling"/>
</dbReference>
<dbReference type="Proteomes" id="UP000481030">
    <property type="component" value="Unassembled WGS sequence"/>
</dbReference>
<dbReference type="InterPro" id="IPR001633">
    <property type="entry name" value="EAL_dom"/>
</dbReference>
<dbReference type="InterPro" id="IPR035965">
    <property type="entry name" value="PAS-like_dom_sf"/>
</dbReference>
<evidence type="ECO:0000313" key="5">
    <source>
        <dbReference type="Proteomes" id="UP000481030"/>
    </source>
</evidence>
<dbReference type="Pfam" id="PF00990">
    <property type="entry name" value="GGDEF"/>
    <property type="match status" value="1"/>
</dbReference>
<organism evidence="4 5">
    <name type="scientific">Cytobacillus depressus</name>
    <dbReference type="NCBI Taxonomy" id="1602942"/>
    <lineage>
        <taxon>Bacteria</taxon>
        <taxon>Bacillati</taxon>
        <taxon>Bacillota</taxon>
        <taxon>Bacilli</taxon>
        <taxon>Bacillales</taxon>
        <taxon>Bacillaceae</taxon>
        <taxon>Cytobacillus</taxon>
    </lineage>
</organism>
<dbReference type="FunFam" id="3.20.20.450:FF:000001">
    <property type="entry name" value="Cyclic di-GMP phosphodiesterase yahA"/>
    <property type="match status" value="1"/>
</dbReference>
<dbReference type="SUPFAM" id="SSF55785">
    <property type="entry name" value="PYP-like sensor domain (PAS domain)"/>
    <property type="match status" value="1"/>
</dbReference>
<dbReference type="PROSITE" id="PS50887">
    <property type="entry name" value="GGDEF"/>
    <property type="match status" value="1"/>
</dbReference>
<accession>A0A6L3VC69</accession>